<dbReference type="GO" id="GO:0046933">
    <property type="term" value="F:proton-transporting ATP synthase activity, rotational mechanism"/>
    <property type="evidence" value="ECO:0007669"/>
    <property type="project" value="InterPro"/>
</dbReference>
<evidence type="ECO:0000256" key="1">
    <source>
        <dbReference type="ARBA" id="ARBA00004170"/>
    </source>
</evidence>
<dbReference type="InterPro" id="IPR001469">
    <property type="entry name" value="ATP_synth_F1_dsu/esu"/>
</dbReference>
<accession>A0A382HSM6</accession>
<evidence type="ECO:0000256" key="3">
    <source>
        <dbReference type="ARBA" id="ARBA00022448"/>
    </source>
</evidence>
<evidence type="ECO:0008006" key="11">
    <source>
        <dbReference type="Google" id="ProtNLM"/>
    </source>
</evidence>
<evidence type="ECO:0000313" key="10">
    <source>
        <dbReference type="EMBL" id="SVB90270.1"/>
    </source>
</evidence>
<evidence type="ECO:0000256" key="6">
    <source>
        <dbReference type="ARBA" id="ARBA00023196"/>
    </source>
</evidence>
<dbReference type="GO" id="GO:0045259">
    <property type="term" value="C:proton-transporting ATP synthase complex"/>
    <property type="evidence" value="ECO:0007669"/>
    <property type="project" value="UniProtKB-KW"/>
</dbReference>
<feature type="domain" description="ATP synthase F1 complex delta/epsilon subunit N-terminal" evidence="9">
    <location>
        <begin position="2"/>
        <end position="60"/>
    </location>
</feature>
<protein>
    <recommendedName>
        <fullName evidence="11">ATP synthase F1 complex delta/epsilon subunit N-terminal domain-containing protein</fullName>
    </recommendedName>
</protein>
<dbReference type="SUPFAM" id="SSF51344">
    <property type="entry name" value="Epsilon subunit of F1F0-ATP synthase N-terminal domain"/>
    <property type="match status" value="1"/>
</dbReference>
<evidence type="ECO:0000256" key="2">
    <source>
        <dbReference type="ARBA" id="ARBA00005712"/>
    </source>
</evidence>
<evidence type="ECO:0000256" key="7">
    <source>
        <dbReference type="ARBA" id="ARBA00023310"/>
    </source>
</evidence>
<dbReference type="InterPro" id="IPR036771">
    <property type="entry name" value="ATPsynth_dsu/esu_N"/>
</dbReference>
<keyword evidence="7" id="KW-0066">ATP synthesis</keyword>
<dbReference type="InterPro" id="IPR020546">
    <property type="entry name" value="ATP_synth_F1_dsu/esu_N"/>
</dbReference>
<evidence type="ECO:0000256" key="4">
    <source>
        <dbReference type="ARBA" id="ARBA00023065"/>
    </source>
</evidence>
<keyword evidence="6" id="KW-0139">CF(1)</keyword>
<keyword evidence="5" id="KW-0472">Membrane</keyword>
<dbReference type="InterPro" id="IPR020547">
    <property type="entry name" value="ATP_synth_F1_esu_C"/>
</dbReference>
<evidence type="ECO:0000259" key="8">
    <source>
        <dbReference type="Pfam" id="PF00401"/>
    </source>
</evidence>
<sequence>MRAPSTDGLFGVQGGHATATILLDVGEIKVTKEGKEFYYATNGGFADVRPESVMLLVETAEKVSDIDKDRAEVALKRAKDRLGDNKTDLERANTAINKARNRLKISSRI</sequence>
<dbReference type="PANTHER" id="PTHR13822:SF10">
    <property type="entry name" value="ATP SYNTHASE EPSILON CHAIN, CHLOROPLASTIC"/>
    <property type="match status" value="1"/>
</dbReference>
<name>A0A382HSM6_9ZZZZ</name>
<evidence type="ECO:0000256" key="5">
    <source>
        <dbReference type="ARBA" id="ARBA00023136"/>
    </source>
</evidence>
<dbReference type="PANTHER" id="PTHR13822">
    <property type="entry name" value="ATP SYNTHASE DELTA/EPSILON CHAIN"/>
    <property type="match status" value="1"/>
</dbReference>
<organism evidence="10">
    <name type="scientific">marine metagenome</name>
    <dbReference type="NCBI Taxonomy" id="408172"/>
    <lineage>
        <taxon>unclassified sequences</taxon>
        <taxon>metagenomes</taxon>
        <taxon>ecological metagenomes</taxon>
    </lineage>
</organism>
<feature type="domain" description="ATP synthase epsilon subunit C-terminal" evidence="8">
    <location>
        <begin position="65"/>
        <end position="106"/>
    </location>
</feature>
<dbReference type="Gene3D" id="2.60.15.10">
    <property type="entry name" value="F0F1 ATP synthase delta/epsilon subunit, N-terminal"/>
    <property type="match status" value="1"/>
</dbReference>
<dbReference type="NCBIfam" id="TIGR01216">
    <property type="entry name" value="ATP_synt_epsi"/>
    <property type="match status" value="1"/>
</dbReference>
<dbReference type="EMBL" id="UINC01063055">
    <property type="protein sequence ID" value="SVB90270.1"/>
    <property type="molecule type" value="Genomic_DNA"/>
</dbReference>
<keyword evidence="3" id="KW-0813">Transport</keyword>
<proteinExistence type="inferred from homology"/>
<comment type="similarity">
    <text evidence="2">Belongs to the ATPase epsilon chain family.</text>
</comment>
<evidence type="ECO:0000259" key="9">
    <source>
        <dbReference type="Pfam" id="PF02823"/>
    </source>
</evidence>
<dbReference type="Gene3D" id="1.20.5.440">
    <property type="entry name" value="ATP synthase delta/epsilon subunit, C-terminal domain"/>
    <property type="match status" value="1"/>
</dbReference>
<dbReference type="Pfam" id="PF02823">
    <property type="entry name" value="ATP-synt_DE_N"/>
    <property type="match status" value="1"/>
</dbReference>
<dbReference type="Pfam" id="PF00401">
    <property type="entry name" value="ATP-synt_DE"/>
    <property type="match status" value="1"/>
</dbReference>
<reference evidence="10" key="1">
    <citation type="submission" date="2018-05" db="EMBL/GenBank/DDBJ databases">
        <authorList>
            <person name="Lanie J.A."/>
            <person name="Ng W.-L."/>
            <person name="Kazmierczak K.M."/>
            <person name="Andrzejewski T.M."/>
            <person name="Davidsen T.M."/>
            <person name="Wayne K.J."/>
            <person name="Tettelin H."/>
            <person name="Glass J.I."/>
            <person name="Rusch D."/>
            <person name="Podicherti R."/>
            <person name="Tsui H.-C.T."/>
            <person name="Winkler M.E."/>
        </authorList>
    </citation>
    <scope>NUCLEOTIDE SEQUENCE</scope>
</reference>
<keyword evidence="4" id="KW-0406">Ion transport</keyword>
<dbReference type="AlphaFoldDB" id="A0A382HSM6"/>
<gene>
    <name evidence="10" type="ORF">METZ01_LOCUS243124</name>
</gene>
<comment type="subcellular location">
    <subcellularLocation>
        <location evidence="1">Membrane</location>
        <topology evidence="1">Peripheral membrane protein</topology>
    </subcellularLocation>
</comment>
<dbReference type="CDD" id="cd12152">
    <property type="entry name" value="F1-ATPase_delta"/>
    <property type="match status" value="1"/>
</dbReference>